<keyword evidence="4" id="KW-0204">Cytolysis</keyword>
<dbReference type="GO" id="GO:0031640">
    <property type="term" value="P:killing of cells of another organism"/>
    <property type="evidence" value="ECO:0007669"/>
    <property type="project" value="UniProtKB-KW"/>
</dbReference>
<evidence type="ECO:0000256" key="4">
    <source>
        <dbReference type="ARBA" id="ARBA00022852"/>
    </source>
</evidence>
<proteinExistence type="evidence at transcript level"/>
<protein>
    <submittedName>
        <fullName evidence="10">MACPF domain-containing protein 5</fullName>
    </submittedName>
</protein>
<evidence type="ECO:0000259" key="9">
    <source>
        <dbReference type="PROSITE" id="PS51412"/>
    </source>
</evidence>
<dbReference type="PANTHER" id="PTHR45742">
    <property type="entry name" value="COMPLEMENT COMPONENT C6"/>
    <property type="match status" value="1"/>
</dbReference>
<dbReference type="PANTHER" id="PTHR45742:SF8">
    <property type="entry name" value="FLOCCULATION PROTEIN FLO11"/>
    <property type="match status" value="1"/>
</dbReference>
<evidence type="ECO:0000256" key="3">
    <source>
        <dbReference type="ARBA" id="ARBA00022525"/>
    </source>
</evidence>
<dbReference type="InterPro" id="IPR020863">
    <property type="entry name" value="MACPF_CS"/>
</dbReference>
<dbReference type="AlphaFoldDB" id="A0A0C5PIX1"/>
<feature type="region of interest" description="Disordered" evidence="7">
    <location>
        <begin position="36"/>
        <end position="70"/>
    </location>
</feature>
<feature type="domain" description="MACPF" evidence="9">
    <location>
        <begin position="219"/>
        <end position="540"/>
    </location>
</feature>
<evidence type="ECO:0000313" key="10">
    <source>
        <dbReference type="EMBL" id="AJQ21520.1"/>
    </source>
</evidence>
<evidence type="ECO:0000256" key="5">
    <source>
        <dbReference type="ARBA" id="ARBA00023136"/>
    </source>
</evidence>
<feature type="transmembrane region" description="Helical" evidence="8">
    <location>
        <begin position="128"/>
        <end position="153"/>
    </location>
</feature>
<dbReference type="SMART" id="SM00457">
    <property type="entry name" value="MACPF"/>
    <property type="match status" value="1"/>
</dbReference>
<dbReference type="GO" id="GO:0016020">
    <property type="term" value="C:membrane"/>
    <property type="evidence" value="ECO:0007669"/>
    <property type="project" value="UniProtKB-SubCell"/>
</dbReference>
<sequence>MDLKLDYPDIYWENIRHQNQLEILYKKLKNRNMDEEMEDQKEFEEPRKIHITVPSQTDAEQHRRRKTVNQQNIDNNDIYLGKKYHKQPEDQQKHTINRHNNPFSAKYLEYNESMNLQEKNKMHHKRQVFIIIVLIIFLFLLIGMATFTIYAWIQLNEMSEIKTNLIVKQQEMLQNVRKNPDNKTSHGLLDRLLGELQGHDISNQLRKLNLNIGLRNDYRLQECQGSQFKQTFPDVDYAFFGYNILRGYPLADGHDPGFTFPIFKIDYSNGDQSGDCRFSVPHGLVVIPAVSCITSFSSTIVQNKYEFSKSLSSSASASAGFGYGPFAASFSASAGFKYSTSTMATGESVFIFSTAKCTYYFSKLIPESPPPFSDVFLSWVYRLNNSDVEQDYFDFFDAYGTHFPSYILFGARFTYKHRMSSNDFQTKRSFGVNVAYEASITAKILTAGSSYSLDYSEQQTASSFSKSVETETITVGAPPPINGDPMTWASTVKDSPVPMEYKLQNIENLFSEKFMRNSSIDYETIAKNIKNFQYKYCNYLHSQGELNSCEGLTPGVLLEKSQLYDGFFRTRAVSSFGECVDICLQNIICEAITICKSCQYLECYMFRYTKDKLVYGREREEWQSAIFPTKIATILELTATTIIGSPRSSDKTQSINVLTECREICIEDAYCVAYTFCECPERIEQCQLYAEVGIKVLNIKVEPVHTLYLHANRLQMNCQTQHKIQ</sequence>
<dbReference type="PROSITE" id="PS51412">
    <property type="entry name" value="MACPF_2"/>
    <property type="match status" value="1"/>
</dbReference>
<reference evidence="10" key="1">
    <citation type="journal article" date="2015" name="Fish Shellfish Immunol.">
        <title>An updated molecular basis for mussel immunity.</title>
        <authorList>
            <person name="Gerdol M."/>
            <person name="Venier P."/>
        </authorList>
    </citation>
    <scope>NUCLEOTIDE SEQUENCE</scope>
</reference>
<accession>A0A0C5PIX1</accession>
<dbReference type="PROSITE" id="PS00279">
    <property type="entry name" value="MACPF_1"/>
    <property type="match status" value="1"/>
</dbReference>
<dbReference type="EMBL" id="KP125925">
    <property type="protein sequence ID" value="AJQ21520.1"/>
    <property type="molecule type" value="mRNA"/>
</dbReference>
<dbReference type="InterPro" id="IPR020864">
    <property type="entry name" value="MACPF"/>
</dbReference>
<evidence type="ECO:0000256" key="2">
    <source>
        <dbReference type="ARBA" id="ARBA00004613"/>
    </source>
</evidence>
<evidence type="ECO:0000256" key="8">
    <source>
        <dbReference type="SAM" id="Phobius"/>
    </source>
</evidence>
<comment type="subcellular location">
    <subcellularLocation>
        <location evidence="1">Membrane</location>
    </subcellularLocation>
    <subcellularLocation>
        <location evidence="2">Secreted</location>
    </subcellularLocation>
</comment>
<organism evidence="10">
    <name type="scientific">Mytilus galloprovincialis</name>
    <name type="common">Mediterranean mussel</name>
    <dbReference type="NCBI Taxonomy" id="29158"/>
    <lineage>
        <taxon>Eukaryota</taxon>
        <taxon>Metazoa</taxon>
        <taxon>Spiralia</taxon>
        <taxon>Lophotrochozoa</taxon>
        <taxon>Mollusca</taxon>
        <taxon>Bivalvia</taxon>
        <taxon>Autobranchia</taxon>
        <taxon>Pteriomorphia</taxon>
        <taxon>Mytilida</taxon>
        <taxon>Mytiloidea</taxon>
        <taxon>Mytilidae</taxon>
        <taxon>Mytilinae</taxon>
        <taxon>Mytilus</taxon>
    </lineage>
</organism>
<keyword evidence="5 8" id="KW-0472">Membrane</keyword>
<keyword evidence="6" id="KW-1015">Disulfide bond</keyword>
<keyword evidence="8" id="KW-0812">Transmembrane</keyword>
<name>A0A0C5PIX1_MYTGA</name>
<dbReference type="Pfam" id="PF01823">
    <property type="entry name" value="MACPF"/>
    <property type="match status" value="1"/>
</dbReference>
<evidence type="ECO:0000256" key="1">
    <source>
        <dbReference type="ARBA" id="ARBA00004370"/>
    </source>
</evidence>
<keyword evidence="8" id="KW-1133">Transmembrane helix</keyword>
<evidence type="ECO:0000256" key="7">
    <source>
        <dbReference type="SAM" id="MobiDB-lite"/>
    </source>
</evidence>
<dbReference type="GO" id="GO:0005576">
    <property type="term" value="C:extracellular region"/>
    <property type="evidence" value="ECO:0007669"/>
    <property type="project" value="UniProtKB-SubCell"/>
</dbReference>
<keyword evidence="3" id="KW-0964">Secreted</keyword>
<evidence type="ECO:0000256" key="6">
    <source>
        <dbReference type="ARBA" id="ARBA00023157"/>
    </source>
</evidence>